<keyword evidence="3 10" id="KW-0328">Glycosyltransferase</keyword>
<evidence type="ECO:0000256" key="6">
    <source>
        <dbReference type="ARBA" id="ARBA00023277"/>
    </source>
</evidence>
<dbReference type="InterPro" id="IPR000811">
    <property type="entry name" value="Glyco_trans_35"/>
</dbReference>
<dbReference type="Gene3D" id="3.40.50.2000">
    <property type="entry name" value="Glycogen Phosphorylase B"/>
    <property type="match status" value="1"/>
</dbReference>
<evidence type="ECO:0000256" key="10">
    <source>
        <dbReference type="RuleBase" id="RU000587"/>
    </source>
</evidence>
<evidence type="ECO:0000313" key="12">
    <source>
        <dbReference type="Proteomes" id="UP000031668"/>
    </source>
</evidence>
<comment type="function">
    <text evidence="8 10">Allosteric enzyme that catalyzes the rate-limiting step in glycogen catabolism, the phosphorolytic cleavage of glycogen to produce glucose-1-phosphate, and plays a central role in maintaining cellular and organismal glucose homeostasis.</text>
</comment>
<comment type="cofactor">
    <cofactor evidence="1 10">
        <name>pyridoxal 5'-phosphate</name>
        <dbReference type="ChEBI" id="CHEBI:597326"/>
    </cofactor>
</comment>
<reference evidence="11 12" key="1">
    <citation type="journal article" date="2014" name="Genome Biol. Evol.">
        <title>The genome of the myxosporean Thelohanellus kitauei shows adaptations to nutrient acquisition within its fish host.</title>
        <authorList>
            <person name="Yang Y."/>
            <person name="Xiong J."/>
            <person name="Zhou Z."/>
            <person name="Huo F."/>
            <person name="Miao W."/>
            <person name="Ran C."/>
            <person name="Liu Y."/>
            <person name="Zhang J."/>
            <person name="Feng J."/>
            <person name="Wang M."/>
            <person name="Wang M."/>
            <person name="Wang L."/>
            <person name="Yao B."/>
        </authorList>
    </citation>
    <scope>NUCLEOTIDE SEQUENCE [LARGE SCALE GENOMIC DNA]</scope>
    <source>
        <strain evidence="11">Wuqing</strain>
    </source>
</reference>
<dbReference type="EC" id="2.4.1.1" evidence="10"/>
<evidence type="ECO:0000256" key="9">
    <source>
        <dbReference type="ARBA" id="ARBA00046783"/>
    </source>
</evidence>
<dbReference type="SUPFAM" id="SSF53756">
    <property type="entry name" value="UDP-Glycosyltransferase/glycogen phosphorylase"/>
    <property type="match status" value="1"/>
</dbReference>
<dbReference type="GO" id="GO:0005980">
    <property type="term" value="P:glycogen catabolic process"/>
    <property type="evidence" value="ECO:0007669"/>
    <property type="project" value="TreeGrafter"/>
</dbReference>
<protein>
    <recommendedName>
        <fullName evidence="10">Alpha-1,4 glucan phosphorylase</fullName>
        <ecNumber evidence="10">2.4.1.1</ecNumber>
    </recommendedName>
</protein>
<evidence type="ECO:0000256" key="3">
    <source>
        <dbReference type="ARBA" id="ARBA00022676"/>
    </source>
</evidence>
<keyword evidence="12" id="KW-1185">Reference proteome</keyword>
<dbReference type="GO" id="GO:0005737">
    <property type="term" value="C:cytoplasm"/>
    <property type="evidence" value="ECO:0007669"/>
    <property type="project" value="TreeGrafter"/>
</dbReference>
<dbReference type="EMBL" id="JWZT01002965">
    <property type="protein sequence ID" value="KII68103.1"/>
    <property type="molecule type" value="Genomic_DNA"/>
</dbReference>
<keyword evidence="4 10" id="KW-0808">Transferase</keyword>
<dbReference type="OrthoDB" id="9215500at2759"/>
<dbReference type="Proteomes" id="UP000031668">
    <property type="component" value="Unassembled WGS sequence"/>
</dbReference>
<organism evidence="11 12">
    <name type="scientific">Thelohanellus kitauei</name>
    <name type="common">Myxosporean</name>
    <dbReference type="NCBI Taxonomy" id="669202"/>
    <lineage>
        <taxon>Eukaryota</taxon>
        <taxon>Metazoa</taxon>
        <taxon>Cnidaria</taxon>
        <taxon>Myxozoa</taxon>
        <taxon>Myxosporea</taxon>
        <taxon>Bivalvulida</taxon>
        <taxon>Platysporina</taxon>
        <taxon>Myxobolidae</taxon>
        <taxon>Thelohanellus</taxon>
    </lineage>
</organism>
<sequence length="230" mass="26072">MIIKLINCIAHTVNNDATVNPFLKVVFLVNYRVSLAEKVIPATDLSVQISTAGTEASGTGNMKFMLNGALTIGTMDGAVVEMVEEAGKQNFFIFGMSTEQVKEMSKKHYDARDYVMKNKELQLIIEQLRNGFFSPDQNPDDFKLIVDILLDHDRYYTLADYDSFVEMQDLVSETYKNKQKWNRMCLLNIAKAGKFSSDRTIKEYANDIWKAVPVELSPEANMNLGEVEDQ</sequence>
<accession>A0A0C2JFU4</accession>
<gene>
    <name evidence="11" type="ORF">RF11_06310</name>
</gene>
<dbReference type="OMA" id="WTIHEYA"/>
<dbReference type="AlphaFoldDB" id="A0A0C2JFU4"/>
<dbReference type="InterPro" id="IPR035090">
    <property type="entry name" value="Pyridoxal_P_attach_site"/>
</dbReference>
<dbReference type="Pfam" id="PF00343">
    <property type="entry name" value="Phosphorylase"/>
    <property type="match status" value="1"/>
</dbReference>
<evidence type="ECO:0000256" key="2">
    <source>
        <dbReference type="ARBA" id="ARBA00006047"/>
    </source>
</evidence>
<dbReference type="GO" id="GO:0008184">
    <property type="term" value="F:glycogen phosphorylase activity"/>
    <property type="evidence" value="ECO:0007669"/>
    <property type="project" value="InterPro"/>
</dbReference>
<evidence type="ECO:0000313" key="11">
    <source>
        <dbReference type="EMBL" id="KII68103.1"/>
    </source>
</evidence>
<comment type="subunit">
    <text evidence="9">Homodimer; enzymatically active. Interacts with PPP1R3B; recruits the phosphatase PP1 which dephosphorylates and inactivates PYGL/glycogen phosphorylase.</text>
</comment>
<dbReference type="PANTHER" id="PTHR11468">
    <property type="entry name" value="GLYCOGEN PHOSPHORYLASE"/>
    <property type="match status" value="1"/>
</dbReference>
<keyword evidence="5 10" id="KW-0663">Pyridoxal phosphate</keyword>
<dbReference type="PANTHER" id="PTHR11468:SF3">
    <property type="entry name" value="GLYCOGEN PHOSPHORYLASE, LIVER FORM"/>
    <property type="match status" value="1"/>
</dbReference>
<keyword evidence="6 10" id="KW-0119">Carbohydrate metabolism</keyword>
<evidence type="ECO:0000256" key="4">
    <source>
        <dbReference type="ARBA" id="ARBA00022679"/>
    </source>
</evidence>
<proteinExistence type="inferred from homology"/>
<evidence type="ECO:0000256" key="8">
    <source>
        <dbReference type="ARBA" id="ARBA00037413"/>
    </source>
</evidence>
<comment type="caution">
    <text evidence="11">The sequence shown here is derived from an EMBL/GenBank/DDBJ whole genome shotgun (WGS) entry which is preliminary data.</text>
</comment>
<name>A0A0C2JFU4_THEKT</name>
<comment type="similarity">
    <text evidence="2 10">Belongs to the glycogen phosphorylase family.</text>
</comment>
<dbReference type="GO" id="GO:0030170">
    <property type="term" value="F:pyridoxal phosphate binding"/>
    <property type="evidence" value="ECO:0007669"/>
    <property type="project" value="TreeGrafter"/>
</dbReference>
<evidence type="ECO:0000256" key="7">
    <source>
        <dbReference type="ARBA" id="ARBA00036074"/>
    </source>
</evidence>
<comment type="catalytic activity">
    <reaction evidence="7">
        <text>[(1-&gt;4)-alpha-D-glucosyl](n) + phosphate = [(1-&gt;4)-alpha-D-glucosyl](n-1) + alpha-D-glucose 1-phosphate</text>
        <dbReference type="Rhea" id="RHEA:41732"/>
        <dbReference type="Rhea" id="RHEA-COMP:9584"/>
        <dbReference type="Rhea" id="RHEA-COMP:9586"/>
        <dbReference type="ChEBI" id="CHEBI:15444"/>
        <dbReference type="ChEBI" id="CHEBI:43474"/>
        <dbReference type="ChEBI" id="CHEBI:58601"/>
        <dbReference type="EC" id="2.4.1.1"/>
    </reaction>
    <physiologicalReaction direction="left-to-right" evidence="7">
        <dbReference type="Rhea" id="RHEA:41733"/>
    </physiologicalReaction>
</comment>
<evidence type="ECO:0000256" key="5">
    <source>
        <dbReference type="ARBA" id="ARBA00022898"/>
    </source>
</evidence>
<dbReference type="PROSITE" id="PS00102">
    <property type="entry name" value="PHOSPHORYLASE"/>
    <property type="match status" value="1"/>
</dbReference>
<evidence type="ECO:0000256" key="1">
    <source>
        <dbReference type="ARBA" id="ARBA00001933"/>
    </source>
</evidence>